<sequence length="69" mass="7106">MMRKTGKKKTFIDYELPAKDLEEVRGGNGVGTTEAVGEEGGGVITTYAIGEEGGTVTTLALGEEGGCPK</sequence>
<evidence type="ECO:0000313" key="1">
    <source>
        <dbReference type="EMBL" id="WNG45626.1"/>
    </source>
</evidence>
<organism evidence="1 2">
    <name type="scientific">Archangium minus</name>
    <dbReference type="NCBI Taxonomy" id="83450"/>
    <lineage>
        <taxon>Bacteria</taxon>
        <taxon>Pseudomonadati</taxon>
        <taxon>Myxococcota</taxon>
        <taxon>Myxococcia</taxon>
        <taxon>Myxococcales</taxon>
        <taxon>Cystobacterineae</taxon>
        <taxon>Archangiaceae</taxon>
        <taxon>Archangium</taxon>
    </lineage>
</organism>
<protein>
    <submittedName>
        <fullName evidence="1">Uncharacterized protein</fullName>
    </submittedName>
</protein>
<gene>
    <name evidence="1" type="ORF">F0U60_17115</name>
</gene>
<dbReference type="Proteomes" id="UP001611383">
    <property type="component" value="Chromosome"/>
</dbReference>
<keyword evidence="2" id="KW-1185">Reference proteome</keyword>
<accession>A0ABY9WS86</accession>
<name>A0ABY9WS86_9BACT</name>
<dbReference type="EMBL" id="CP043494">
    <property type="protein sequence ID" value="WNG45626.1"/>
    <property type="molecule type" value="Genomic_DNA"/>
</dbReference>
<proteinExistence type="predicted"/>
<reference evidence="1 2" key="1">
    <citation type="submission" date="2019-08" db="EMBL/GenBank/DDBJ databases">
        <title>Archangium and Cystobacter genomes.</title>
        <authorList>
            <person name="Chen I.-C.K."/>
            <person name="Wielgoss S."/>
        </authorList>
    </citation>
    <scope>NUCLEOTIDE SEQUENCE [LARGE SCALE GENOMIC DNA]</scope>
    <source>
        <strain evidence="1 2">Cbm 6</strain>
    </source>
</reference>
<dbReference type="RefSeq" id="WP_395820846.1">
    <property type="nucleotide sequence ID" value="NZ_CP043494.1"/>
</dbReference>
<evidence type="ECO:0000313" key="2">
    <source>
        <dbReference type="Proteomes" id="UP001611383"/>
    </source>
</evidence>